<dbReference type="Proteomes" id="UP000728032">
    <property type="component" value="Unassembled WGS sequence"/>
</dbReference>
<name>A0A7R9QYM3_9ACAR</name>
<evidence type="ECO:0000313" key="2">
    <source>
        <dbReference type="Proteomes" id="UP000728032"/>
    </source>
</evidence>
<dbReference type="EMBL" id="CAJPVJ010032145">
    <property type="protein sequence ID" value="CAG2180503.1"/>
    <property type="molecule type" value="Genomic_DNA"/>
</dbReference>
<organism evidence="1">
    <name type="scientific">Oppiella nova</name>
    <dbReference type="NCBI Taxonomy" id="334625"/>
    <lineage>
        <taxon>Eukaryota</taxon>
        <taxon>Metazoa</taxon>
        <taxon>Ecdysozoa</taxon>
        <taxon>Arthropoda</taxon>
        <taxon>Chelicerata</taxon>
        <taxon>Arachnida</taxon>
        <taxon>Acari</taxon>
        <taxon>Acariformes</taxon>
        <taxon>Sarcoptiformes</taxon>
        <taxon>Oribatida</taxon>
        <taxon>Brachypylina</taxon>
        <taxon>Oppioidea</taxon>
        <taxon>Oppiidae</taxon>
        <taxon>Oppiella</taxon>
    </lineage>
</organism>
<keyword evidence="2" id="KW-1185">Reference proteome</keyword>
<reference evidence="1" key="1">
    <citation type="submission" date="2020-11" db="EMBL/GenBank/DDBJ databases">
        <authorList>
            <person name="Tran Van P."/>
        </authorList>
    </citation>
    <scope>NUCLEOTIDE SEQUENCE</scope>
</reference>
<sequence>MDGNSGGNDLPVRLSLWERILRIVYSKEEWEAYMIEKRRKLRQKEDKKSHKRDGR</sequence>
<dbReference type="EMBL" id="OC946970">
    <property type="protein sequence ID" value="CAD7663366.1"/>
    <property type="molecule type" value="Genomic_DNA"/>
</dbReference>
<proteinExistence type="predicted"/>
<accession>A0A7R9QYM3</accession>
<dbReference type="OrthoDB" id="6529119at2759"/>
<protein>
    <submittedName>
        <fullName evidence="1">Uncharacterized protein</fullName>
    </submittedName>
</protein>
<dbReference type="AlphaFoldDB" id="A0A7R9QYM3"/>
<gene>
    <name evidence="1" type="ORF">ONB1V03_LOCUS19925</name>
</gene>
<evidence type="ECO:0000313" key="1">
    <source>
        <dbReference type="EMBL" id="CAD7663366.1"/>
    </source>
</evidence>